<keyword evidence="2" id="KW-0812">Transmembrane</keyword>
<dbReference type="AlphaFoldDB" id="A0A8J2JVG9"/>
<feature type="transmembrane region" description="Helical" evidence="2">
    <location>
        <begin position="201"/>
        <end position="224"/>
    </location>
</feature>
<organism evidence="3 4">
    <name type="scientific">Allacma fusca</name>
    <dbReference type="NCBI Taxonomy" id="39272"/>
    <lineage>
        <taxon>Eukaryota</taxon>
        <taxon>Metazoa</taxon>
        <taxon>Ecdysozoa</taxon>
        <taxon>Arthropoda</taxon>
        <taxon>Hexapoda</taxon>
        <taxon>Collembola</taxon>
        <taxon>Symphypleona</taxon>
        <taxon>Sminthuridae</taxon>
        <taxon>Allacma</taxon>
    </lineage>
</organism>
<dbReference type="Proteomes" id="UP000708208">
    <property type="component" value="Unassembled WGS sequence"/>
</dbReference>
<proteinExistence type="predicted"/>
<evidence type="ECO:0000256" key="1">
    <source>
        <dbReference type="SAM" id="MobiDB-lite"/>
    </source>
</evidence>
<feature type="transmembrane region" description="Helical" evidence="2">
    <location>
        <begin position="265"/>
        <end position="289"/>
    </location>
</feature>
<keyword evidence="2" id="KW-1133">Transmembrane helix</keyword>
<keyword evidence="2" id="KW-0472">Membrane</keyword>
<name>A0A8J2JVG9_9HEXA</name>
<feature type="transmembrane region" description="Helical" evidence="2">
    <location>
        <begin position="236"/>
        <end position="258"/>
    </location>
</feature>
<dbReference type="EMBL" id="CAJVCH010091715">
    <property type="protein sequence ID" value="CAG7722700.1"/>
    <property type="molecule type" value="Genomic_DNA"/>
</dbReference>
<reference evidence="3" key="1">
    <citation type="submission" date="2021-06" db="EMBL/GenBank/DDBJ databases">
        <authorList>
            <person name="Hodson N. C."/>
            <person name="Mongue J. A."/>
            <person name="Jaron S. K."/>
        </authorList>
    </citation>
    <scope>NUCLEOTIDE SEQUENCE</scope>
</reference>
<feature type="region of interest" description="Disordered" evidence="1">
    <location>
        <begin position="1"/>
        <end position="41"/>
    </location>
</feature>
<evidence type="ECO:0000313" key="3">
    <source>
        <dbReference type="EMBL" id="CAG7722700.1"/>
    </source>
</evidence>
<feature type="transmembrane region" description="Helical" evidence="2">
    <location>
        <begin position="66"/>
        <end position="89"/>
    </location>
</feature>
<protein>
    <submittedName>
        <fullName evidence="3">Uncharacterized protein</fullName>
    </submittedName>
</protein>
<comment type="caution">
    <text evidence="3">The sequence shown here is derived from an EMBL/GenBank/DDBJ whole genome shotgun (WGS) entry which is preliminary data.</text>
</comment>
<keyword evidence="4" id="KW-1185">Reference proteome</keyword>
<evidence type="ECO:0000256" key="2">
    <source>
        <dbReference type="SAM" id="Phobius"/>
    </source>
</evidence>
<evidence type="ECO:0000313" key="4">
    <source>
        <dbReference type="Proteomes" id="UP000708208"/>
    </source>
</evidence>
<gene>
    <name evidence="3" type="ORF">AFUS01_LOCUS11820</name>
</gene>
<feature type="compositionally biased region" description="Basic and acidic residues" evidence="1">
    <location>
        <begin position="7"/>
        <end position="24"/>
    </location>
</feature>
<accession>A0A8J2JVG9</accession>
<sequence>MFENPSDPERRKLSAVVDESRDDSTSSDSETSSSEDEAASNVSLDRGLNPCKCCMCEECDLRSHCIVIGLIEMIFWPVFLVIMFLVGLLSRGSEPAIYTNNSTEPVYGRNKKLHLVTTAATAMPVGSQGAGRQLRPRPLIPEKPIESGWNTVGSAQNSNSSSATSTSYEFILRSQIGDAVLLFKPNTEEGIRDWELHVNRLYLVLIGLFATTVVLSMLSGLVGFNGAYYRNKCSLLIHSVMAFLTGVSVLGVGGVLAIMHAFTSFVMCSLIFCTYIYFAVCSYGLVTVIRAGAYDDFMVDGVTYTYSTILRAKVGVDEQGNTVHPNWH</sequence>